<dbReference type="Pfam" id="PF00179">
    <property type="entry name" value="UQ_con"/>
    <property type="match status" value="1"/>
</dbReference>
<feature type="transmembrane region" description="Helical" evidence="14">
    <location>
        <begin position="253"/>
        <end position="271"/>
    </location>
</feature>
<keyword evidence="8" id="KW-0067">ATP-binding</keyword>
<feature type="domain" description="UBC core" evidence="15">
    <location>
        <begin position="6"/>
        <end position="166"/>
    </location>
</feature>
<evidence type="ECO:0000259" key="15">
    <source>
        <dbReference type="PROSITE" id="PS50127"/>
    </source>
</evidence>
<evidence type="ECO:0000256" key="11">
    <source>
        <dbReference type="ARBA" id="ARBA00059368"/>
    </source>
</evidence>
<proteinExistence type="predicted"/>
<keyword evidence="7" id="KW-0833">Ubl conjugation pathway</keyword>
<evidence type="ECO:0000256" key="14">
    <source>
        <dbReference type="SAM" id="Phobius"/>
    </source>
</evidence>
<dbReference type="EC" id="2.3.2.23" evidence="2"/>
<evidence type="ECO:0000256" key="4">
    <source>
        <dbReference type="ARBA" id="ARBA00022679"/>
    </source>
</evidence>
<evidence type="ECO:0000256" key="13">
    <source>
        <dbReference type="SAM" id="Coils"/>
    </source>
</evidence>
<dbReference type="PROSITE" id="PS00183">
    <property type="entry name" value="UBC_1"/>
    <property type="match status" value="1"/>
</dbReference>
<evidence type="ECO:0000313" key="16">
    <source>
        <dbReference type="EMBL" id="KZM97796.1"/>
    </source>
</evidence>
<reference evidence="16" key="1">
    <citation type="journal article" date="2016" name="Nat. Genet.">
        <title>A high-quality carrot genome assembly provides new insights into carotenoid accumulation and asterid genome evolution.</title>
        <authorList>
            <person name="Iorizzo M."/>
            <person name="Ellison S."/>
            <person name="Senalik D."/>
            <person name="Zeng P."/>
            <person name="Satapoomin P."/>
            <person name="Huang J."/>
            <person name="Bowman M."/>
            <person name="Iovene M."/>
            <person name="Sanseverino W."/>
            <person name="Cavagnaro P."/>
            <person name="Yildiz M."/>
            <person name="Macko-Podgorni A."/>
            <person name="Moranska E."/>
            <person name="Grzebelus E."/>
            <person name="Grzebelus D."/>
            <person name="Ashrafi H."/>
            <person name="Zheng Z."/>
            <person name="Cheng S."/>
            <person name="Spooner D."/>
            <person name="Van Deynze A."/>
            <person name="Simon P."/>
        </authorList>
    </citation>
    <scope>NUCLEOTIDE SEQUENCE [LARGE SCALE GENOMIC DNA]</scope>
    <source>
        <tissue evidence="16">Leaf</tissue>
    </source>
</reference>
<feature type="transmembrane region" description="Helical" evidence="14">
    <location>
        <begin position="278"/>
        <end position="298"/>
    </location>
</feature>
<accession>A0A165WZM7</accession>
<dbReference type="Gene3D" id="3.10.110.10">
    <property type="entry name" value="Ubiquitin Conjugating Enzyme"/>
    <property type="match status" value="1"/>
</dbReference>
<evidence type="ECO:0000256" key="1">
    <source>
        <dbReference type="ARBA" id="ARBA00004651"/>
    </source>
</evidence>
<evidence type="ECO:0000256" key="8">
    <source>
        <dbReference type="ARBA" id="ARBA00022840"/>
    </source>
</evidence>
<keyword evidence="5 14" id="KW-0812">Transmembrane</keyword>
<keyword evidence="9 14" id="KW-1133">Transmembrane helix</keyword>
<dbReference type="OMA" id="FNGEVAH"/>
<name>A0A165WZM7_DAUCS</name>
<evidence type="ECO:0000256" key="7">
    <source>
        <dbReference type="ARBA" id="ARBA00022786"/>
    </source>
</evidence>
<dbReference type="InterPro" id="IPR000608">
    <property type="entry name" value="UBC"/>
</dbReference>
<feature type="coiled-coil region" evidence="13">
    <location>
        <begin position="143"/>
        <end position="170"/>
    </location>
</feature>
<evidence type="ECO:0000256" key="5">
    <source>
        <dbReference type="ARBA" id="ARBA00022692"/>
    </source>
</evidence>
<dbReference type="GO" id="GO:0005524">
    <property type="term" value="F:ATP binding"/>
    <property type="evidence" value="ECO:0007669"/>
    <property type="project" value="UniProtKB-KW"/>
</dbReference>
<comment type="function">
    <text evidence="11">Accepts the ubiquitin from the E1 complex and catalyzes its covalent attachment to other proteins. Involved in the formation of multiubiquitin chains. Signal the protein for selective degradation.</text>
</comment>
<dbReference type="PROSITE" id="PS50127">
    <property type="entry name" value="UBC_2"/>
    <property type="match status" value="1"/>
</dbReference>
<keyword evidence="6" id="KW-0547">Nucleotide-binding</keyword>
<dbReference type="InterPro" id="IPR049453">
    <property type="entry name" value="Memb_transporter_dom"/>
</dbReference>
<feature type="transmembrane region" description="Helical" evidence="14">
    <location>
        <begin position="228"/>
        <end position="247"/>
    </location>
</feature>
<dbReference type="SMART" id="SM00212">
    <property type="entry name" value="UBCc"/>
    <property type="match status" value="1"/>
</dbReference>
<dbReference type="InterPro" id="IPR016135">
    <property type="entry name" value="UBQ-conjugating_enzyme/RWD"/>
</dbReference>
<keyword evidence="13" id="KW-0175">Coiled coil</keyword>
<dbReference type="AlphaFoldDB" id="A0A165WZM7"/>
<organism evidence="16">
    <name type="scientific">Daucus carota subsp. sativus</name>
    <name type="common">Carrot</name>
    <dbReference type="NCBI Taxonomy" id="79200"/>
    <lineage>
        <taxon>Eukaryota</taxon>
        <taxon>Viridiplantae</taxon>
        <taxon>Streptophyta</taxon>
        <taxon>Embryophyta</taxon>
        <taxon>Tracheophyta</taxon>
        <taxon>Spermatophyta</taxon>
        <taxon>Magnoliopsida</taxon>
        <taxon>eudicotyledons</taxon>
        <taxon>Gunneridae</taxon>
        <taxon>Pentapetalae</taxon>
        <taxon>asterids</taxon>
        <taxon>campanulids</taxon>
        <taxon>Apiales</taxon>
        <taxon>Apiaceae</taxon>
        <taxon>Apioideae</taxon>
        <taxon>Scandiceae</taxon>
        <taxon>Daucinae</taxon>
        <taxon>Daucus</taxon>
        <taxon>Daucus sect. Daucus</taxon>
    </lineage>
</organism>
<sequence>MGSASQANLLLQKQLKDLCKRPLDGFSAGLVDDSNIYEWSVTIIGPPDTLYDGGYFNAIMSFPPNYPNSPPSVRFTSEMWHPNVYSNGKVCISILHPPGEDPNGYELASERWTPVHTVESILLSIISMLSSPNDESPANIDAAKQWRDKKDEFKKKVSRLEMDRKQMMLRMRLESAIRTAVACIIVGCTTLYGPSHFQNHVPFPSFSYVTAILIVSDSTLGDTLRGSWSAFCATVQVVPVSILSLWIFKPANFSPATAAVAVVLMSFLVGVPRSTDLLCKRIAFGQVVIVYVGAVAYGDAPGAVLRPLHLASSTGLGALASVIATFLPFPRLAIIEVRKLFHLYTQNASARTSLFIKAFLSQDSESVTEAVIESKPYSETGDMLLQNIKLIQEGLPWERRVMDLRCHLSNPGYQLQGIETAIRGMEMALASCPLLPVSIIDQELNTSLQGMDIELGLKLLEAPSLLPKEAITVRDTKSVYFDKVVQSLAKVSPTEEQLPIIFLLFCMGILFDSTSGNIQIPKTKNVQINSNIEVKASQGQSNDYRQRILGILNWLPGIEELLFAFKCSISLGLAVLFGMVFNEKNAYWSGLTIAISFATGVQPTFTVANARAQGTALGTAYGVVGCFLFPKSRELKFLTLLPWIIFVGFLRHSRMYGQAGGISAVIGALLILGRQRYGPPHEFAITRLTEAFVGLSCLILVELVLQRQRPATLAKFQLSRSLRILEECIQHITFPPLELKEKQRTLKLHVDELKQLRKYAETEPNFYYMPFRAACYDKLLGSLSKMIILLQLVTNIFETLPDVLNRLVDEREEIEELINIDLQHFKENVSTSLRYYENITTIKSLAFGEKGRQENKIFHDLEAGDSTNRSELNSAKRGDLAENILSSYTRHSVQLVERVCISECEEDLNGKIVLYLGSLGFCMKSLVSEITATENGIKELLRWENPLRRKLL</sequence>
<evidence type="ECO:0000256" key="3">
    <source>
        <dbReference type="ARBA" id="ARBA00022475"/>
    </source>
</evidence>
<dbReference type="STRING" id="79200.A0A165WZM7"/>
<evidence type="ECO:0000256" key="12">
    <source>
        <dbReference type="PROSITE-ProRule" id="PRU10133"/>
    </source>
</evidence>
<evidence type="ECO:0000256" key="2">
    <source>
        <dbReference type="ARBA" id="ARBA00012486"/>
    </source>
</evidence>
<feature type="transmembrane region" description="Helical" evidence="14">
    <location>
        <begin position="175"/>
        <end position="193"/>
    </location>
</feature>
<dbReference type="EMBL" id="LNRQ01000004">
    <property type="protein sequence ID" value="KZM97796.1"/>
    <property type="molecule type" value="Genomic_DNA"/>
</dbReference>
<keyword evidence="10 14" id="KW-0472">Membrane</keyword>
<feature type="transmembrane region" description="Helical" evidence="14">
    <location>
        <begin position="310"/>
        <end position="329"/>
    </location>
</feature>
<keyword evidence="4" id="KW-0808">Transferase</keyword>
<dbReference type="FunFam" id="3.10.110.10:FF:000025">
    <property type="entry name" value="ubiquitin-conjugating enzyme E2 7"/>
    <property type="match status" value="1"/>
</dbReference>
<evidence type="ECO:0000256" key="9">
    <source>
        <dbReference type="ARBA" id="ARBA00022989"/>
    </source>
</evidence>
<protein>
    <recommendedName>
        <fullName evidence="2">E2 ubiquitin-conjugating enzyme</fullName>
        <ecNumber evidence="2">2.3.2.23</ecNumber>
    </recommendedName>
</protein>
<dbReference type="PANTHER" id="PTHR30509">
    <property type="entry name" value="P-HYDROXYBENZOIC ACID EFFLUX PUMP SUBUNIT-RELATED"/>
    <property type="match status" value="1"/>
</dbReference>
<dbReference type="CDD" id="cd23795">
    <property type="entry name" value="UBCc_UBE2G1"/>
    <property type="match status" value="1"/>
</dbReference>
<comment type="subcellular location">
    <subcellularLocation>
        <location evidence="1">Cell membrane</location>
        <topology evidence="1">Multi-pass membrane protein</topology>
    </subcellularLocation>
</comment>
<gene>
    <name evidence="16" type="ORF">DCAR_014842</name>
</gene>
<dbReference type="GO" id="GO:0005886">
    <property type="term" value="C:plasma membrane"/>
    <property type="evidence" value="ECO:0007669"/>
    <property type="project" value="UniProtKB-SubCell"/>
</dbReference>
<feature type="active site" description="Glycyl thioester intermediate" evidence="12">
    <location>
        <position position="91"/>
    </location>
</feature>
<keyword evidence="3" id="KW-1003">Cell membrane</keyword>
<dbReference type="Pfam" id="PF13515">
    <property type="entry name" value="FUSC_2"/>
    <property type="match status" value="1"/>
</dbReference>
<dbReference type="GO" id="GO:0061631">
    <property type="term" value="F:ubiquitin conjugating enzyme activity"/>
    <property type="evidence" value="ECO:0007669"/>
    <property type="project" value="UniProtKB-EC"/>
</dbReference>
<comment type="caution">
    <text evidence="16">The sequence shown here is derived from an EMBL/GenBank/DDBJ whole genome shotgun (WGS) entry which is preliminary data.</text>
</comment>
<dbReference type="SUPFAM" id="SSF54495">
    <property type="entry name" value="UBC-like"/>
    <property type="match status" value="1"/>
</dbReference>
<evidence type="ECO:0000256" key="6">
    <source>
        <dbReference type="ARBA" id="ARBA00022741"/>
    </source>
</evidence>
<dbReference type="Gramene" id="KZM97796">
    <property type="protein sequence ID" value="KZM97796"/>
    <property type="gene ID" value="DCAR_014842"/>
</dbReference>
<dbReference type="InterPro" id="IPR023313">
    <property type="entry name" value="UBQ-conjugating_AS"/>
</dbReference>
<dbReference type="PANTHER" id="PTHR30509:SF34">
    <property type="entry name" value="F3L24.34 PROTEIN"/>
    <property type="match status" value="1"/>
</dbReference>
<evidence type="ECO:0000256" key="10">
    <source>
        <dbReference type="ARBA" id="ARBA00023136"/>
    </source>
</evidence>